<sequence>MIPDEFIRCSRCGYGGCDIRINGCGCTLHARCTAVTPNQPLSQCPHCAKLCSGLTLFPMSFRESDEARRNAALQPAGKRGRKRKNSLISSDEPGKNSPSDAGKTGEMSDRRTGRWTTEEMAYCDKLIEKFTTGDLPLAEGIKLNDFLANMLKSKQSRLTKKMKNAKLSSKTFKRAAGYIVDPHEAREVSELEDAFYLSIQDHVERAEVRFHMQKEWRELFSNYCVSISQSLDADAWLSSVEEMDRRIAAVKDAARMARRKLMTGMALNQDGKNPPPGVFIEHSEADRYAVVSASGALPGSTPSPAAVASETEEFLGLLSDKGGGVAAAGVLSSDLSGKNSLIQSAPFLGRVVAYLQRHAIPFEHVDAWVPSFLNNAEQGENPEGGETKCRLCYAGSATTDVVVPPDGRGPAVAMSHEEQFNLLAFGDYSQKFSFDVGCGLPGRVYANGVPTWEQSVQNAPLQHFERCGGAVQWGIKTVLGIAITSPNVGRIVVTLYSRYDRHKDEEMVGRLCTEFTKLMPSPRWKLVVDIGQPPPMKHEPTPAASTESSLESPTSDEKAKDNRIDEVVSLIGEFMPSDPCSPLVPYLPGFMSLRLLLLRSSRSNEDEDTVQTMLGSYASYSSGGRSRKDIAVMLARDYMFLTKIPTQQPQHHTVSKSPLVNASLAPGYSFFGVSNIDVPYHNSPAMTPIPASSNSINETCSIVST</sequence>
<feature type="region of interest" description="Disordered" evidence="1">
    <location>
        <begin position="67"/>
        <end position="111"/>
    </location>
</feature>
<evidence type="ECO:0000313" key="2">
    <source>
        <dbReference type="EMBL" id="CAD9351480.1"/>
    </source>
</evidence>
<dbReference type="PANTHER" id="PTHR35213">
    <property type="entry name" value="RING-TYPE DOMAIN-CONTAINING PROTEIN-RELATED"/>
    <property type="match status" value="1"/>
</dbReference>
<feature type="compositionally biased region" description="Polar residues" evidence="1">
    <location>
        <begin position="543"/>
        <end position="553"/>
    </location>
</feature>
<organism evidence="2">
    <name type="scientific">Ditylum brightwellii</name>
    <dbReference type="NCBI Taxonomy" id="49249"/>
    <lineage>
        <taxon>Eukaryota</taxon>
        <taxon>Sar</taxon>
        <taxon>Stramenopiles</taxon>
        <taxon>Ochrophyta</taxon>
        <taxon>Bacillariophyta</taxon>
        <taxon>Mediophyceae</taxon>
        <taxon>Lithodesmiophycidae</taxon>
        <taxon>Lithodesmiales</taxon>
        <taxon>Lithodesmiaceae</taxon>
        <taxon>Ditylum</taxon>
    </lineage>
</organism>
<dbReference type="PANTHER" id="PTHR35213:SF3">
    <property type="entry name" value="MYB-LIKE DOMAIN-CONTAINING PROTEIN"/>
    <property type="match status" value="1"/>
</dbReference>
<name>A0A7S1ZX12_9STRA</name>
<feature type="region of interest" description="Disordered" evidence="1">
    <location>
        <begin position="529"/>
        <end position="562"/>
    </location>
</feature>
<evidence type="ECO:0000256" key="1">
    <source>
        <dbReference type="SAM" id="MobiDB-lite"/>
    </source>
</evidence>
<dbReference type="EMBL" id="HBGN01034140">
    <property type="protein sequence ID" value="CAD9351480.1"/>
    <property type="molecule type" value="Transcribed_RNA"/>
</dbReference>
<reference evidence="2" key="1">
    <citation type="submission" date="2021-01" db="EMBL/GenBank/DDBJ databases">
        <authorList>
            <person name="Corre E."/>
            <person name="Pelletier E."/>
            <person name="Niang G."/>
            <person name="Scheremetjew M."/>
            <person name="Finn R."/>
            <person name="Kale V."/>
            <person name="Holt S."/>
            <person name="Cochrane G."/>
            <person name="Meng A."/>
            <person name="Brown T."/>
            <person name="Cohen L."/>
        </authorList>
    </citation>
    <scope>NUCLEOTIDE SEQUENCE</scope>
    <source>
        <strain evidence="2">Pop2</strain>
    </source>
</reference>
<dbReference type="AlphaFoldDB" id="A0A7S1ZX12"/>
<protein>
    <submittedName>
        <fullName evidence="2">Uncharacterized protein</fullName>
    </submittedName>
</protein>
<accession>A0A7S1ZX12</accession>
<proteinExistence type="predicted"/>
<gene>
    <name evidence="2" type="ORF">DBRI1063_LOCUS21975</name>
</gene>